<protein>
    <submittedName>
        <fullName evidence="5">Acetyltransferase</fullName>
    </submittedName>
</protein>
<comment type="similarity">
    <text evidence="1">Belongs to the transferase hexapeptide repeat family.</text>
</comment>
<dbReference type="InterPro" id="IPR050179">
    <property type="entry name" value="Trans_hexapeptide_repeat"/>
</dbReference>
<dbReference type="CDD" id="cd03360">
    <property type="entry name" value="LbH_AT_putative"/>
    <property type="match status" value="1"/>
</dbReference>
<dbReference type="PANTHER" id="PTHR43300:SF7">
    <property type="entry name" value="UDP-N-ACETYLBACILLOSAMINE N-ACETYLTRANSFERASE"/>
    <property type="match status" value="1"/>
</dbReference>
<reference evidence="5 6" key="1">
    <citation type="journal article" date="2019" name="Nat. Med.">
        <title>A library of human gut bacterial isolates paired with longitudinal multiomics data enables mechanistic microbiome research.</title>
        <authorList>
            <person name="Poyet M."/>
            <person name="Groussin M."/>
            <person name="Gibbons S.M."/>
            <person name="Avila-Pacheco J."/>
            <person name="Jiang X."/>
            <person name="Kearney S.M."/>
            <person name="Perrotta A.R."/>
            <person name="Berdy B."/>
            <person name="Zhao S."/>
            <person name="Lieberman T.D."/>
            <person name="Swanson P.K."/>
            <person name="Smith M."/>
            <person name="Roesemann S."/>
            <person name="Alexander J.E."/>
            <person name="Rich S.A."/>
            <person name="Livny J."/>
            <person name="Vlamakis H."/>
            <person name="Clish C."/>
            <person name="Bullock K."/>
            <person name="Deik A."/>
            <person name="Scott J."/>
            <person name="Pierce K.A."/>
            <person name="Xavier R.J."/>
            <person name="Alm E.J."/>
        </authorList>
    </citation>
    <scope>NUCLEOTIDE SEQUENCE [LARGE SCALE GENOMIC DNA]</scope>
    <source>
        <strain evidence="5 6">BIOML-A3</strain>
    </source>
</reference>
<sequence length="212" mass="23077">MRDIAIYGAGGFGKTISCLINAINKSKPEWNFIGFFDDACPIGTKVHYAEVLGGMSVLNSYNRDIAIVFAIGNPHVIKRLASKIHNPNVYFPNLIAPNVSILDEDTLKMGKGNLVLFDCLISNHVIIGDFNTLNCGTYLGHDDTIGSFNSMMPSVRISGEVEIGDLNFFGVSSVVLQRKKIGNNTVIAANSVIMRNTKDGYTYIGNPAKKLD</sequence>
<accession>A0A6I0LBZ5</accession>
<comment type="caution">
    <text evidence="5">The sequence shown here is derived from an EMBL/GenBank/DDBJ whole genome shotgun (WGS) entry which is preliminary data.</text>
</comment>
<dbReference type="Proteomes" id="UP000487989">
    <property type="component" value="Unassembled WGS sequence"/>
</dbReference>
<keyword evidence="5" id="KW-0808">Transferase</keyword>
<evidence type="ECO:0000256" key="2">
    <source>
        <dbReference type="PIRSR" id="PIRSR620019-1"/>
    </source>
</evidence>
<feature type="active site" description="Proton acceptor" evidence="2">
    <location>
        <position position="141"/>
    </location>
</feature>
<name>A0A6I0LBZ5_BACUN</name>
<feature type="site" description="Increases basicity of active site His" evidence="2">
    <location>
        <position position="142"/>
    </location>
</feature>
<dbReference type="AlphaFoldDB" id="A0A6I0LBZ5"/>
<dbReference type="SUPFAM" id="SSF51161">
    <property type="entry name" value="Trimeric LpxA-like enzymes"/>
    <property type="match status" value="1"/>
</dbReference>
<evidence type="ECO:0000256" key="3">
    <source>
        <dbReference type="PIRSR" id="PIRSR620019-2"/>
    </source>
</evidence>
<dbReference type="PANTHER" id="PTHR43300">
    <property type="entry name" value="ACETYLTRANSFERASE"/>
    <property type="match status" value="1"/>
</dbReference>
<organism evidence="5 6">
    <name type="scientific">Bacteroides uniformis</name>
    <dbReference type="NCBI Taxonomy" id="820"/>
    <lineage>
        <taxon>Bacteria</taxon>
        <taxon>Pseudomonadati</taxon>
        <taxon>Bacteroidota</taxon>
        <taxon>Bacteroidia</taxon>
        <taxon>Bacteroidales</taxon>
        <taxon>Bacteroidaceae</taxon>
        <taxon>Bacteroides</taxon>
    </lineage>
</organism>
<feature type="binding site" evidence="3">
    <location>
        <position position="72"/>
    </location>
    <ligand>
        <name>substrate</name>
    </ligand>
</feature>
<dbReference type="Gene3D" id="2.160.10.10">
    <property type="entry name" value="Hexapeptide repeat proteins"/>
    <property type="match status" value="1"/>
</dbReference>
<dbReference type="Gene3D" id="3.40.50.20">
    <property type="match status" value="1"/>
</dbReference>
<dbReference type="GO" id="GO:0016740">
    <property type="term" value="F:transferase activity"/>
    <property type="evidence" value="ECO:0007669"/>
    <property type="project" value="UniProtKB-KW"/>
</dbReference>
<proteinExistence type="inferred from homology"/>
<feature type="domain" description="PglD N-terminal" evidence="4">
    <location>
        <begin position="3"/>
        <end position="83"/>
    </location>
</feature>
<gene>
    <name evidence="5" type="ORF">GAP48_17035</name>
</gene>
<evidence type="ECO:0000259" key="4">
    <source>
        <dbReference type="Pfam" id="PF17836"/>
    </source>
</evidence>
<evidence type="ECO:0000313" key="6">
    <source>
        <dbReference type="Proteomes" id="UP000487989"/>
    </source>
</evidence>
<dbReference type="EMBL" id="WCTJ01000032">
    <property type="protein sequence ID" value="KAB4249418.1"/>
    <property type="molecule type" value="Genomic_DNA"/>
</dbReference>
<dbReference type="Pfam" id="PF17836">
    <property type="entry name" value="PglD_N"/>
    <property type="match status" value="1"/>
</dbReference>
<dbReference type="InterPro" id="IPR011004">
    <property type="entry name" value="Trimer_LpxA-like_sf"/>
</dbReference>
<dbReference type="InterPro" id="IPR041561">
    <property type="entry name" value="PglD_N"/>
</dbReference>
<evidence type="ECO:0000256" key="1">
    <source>
        <dbReference type="ARBA" id="ARBA00007274"/>
    </source>
</evidence>
<evidence type="ECO:0000313" key="5">
    <source>
        <dbReference type="EMBL" id="KAB4249418.1"/>
    </source>
</evidence>
<dbReference type="RefSeq" id="WP_151882426.1">
    <property type="nucleotide sequence ID" value="NZ_WCTH01000056.1"/>
</dbReference>
<dbReference type="InterPro" id="IPR020019">
    <property type="entry name" value="AcTrfase_PglD-like"/>
</dbReference>